<dbReference type="Proteomes" id="UP000184114">
    <property type="component" value="Unassembled WGS sequence"/>
</dbReference>
<dbReference type="Pfam" id="PF01208">
    <property type="entry name" value="URO-D"/>
    <property type="match status" value="1"/>
</dbReference>
<evidence type="ECO:0000259" key="1">
    <source>
        <dbReference type="Pfam" id="PF01208"/>
    </source>
</evidence>
<gene>
    <name evidence="2" type="ORF">SAMN02745784_01380</name>
</gene>
<dbReference type="InterPro" id="IPR038071">
    <property type="entry name" value="UROD/MetE-like_sf"/>
</dbReference>
<dbReference type="Gene3D" id="3.20.20.210">
    <property type="match status" value="1"/>
</dbReference>
<dbReference type="PANTHER" id="PTHR47099:SF1">
    <property type="entry name" value="METHYLCOBAMIDE:COM METHYLTRANSFERASE MTBA"/>
    <property type="match status" value="1"/>
</dbReference>
<dbReference type="GO" id="GO:0006779">
    <property type="term" value="P:porphyrin-containing compound biosynthetic process"/>
    <property type="evidence" value="ECO:0007669"/>
    <property type="project" value="InterPro"/>
</dbReference>
<dbReference type="EMBL" id="FQTY01000004">
    <property type="protein sequence ID" value="SHE64702.1"/>
    <property type="molecule type" value="Genomic_DNA"/>
</dbReference>
<feature type="domain" description="Uroporphyrinogen decarboxylase (URO-D)" evidence="1">
    <location>
        <begin position="4"/>
        <end position="336"/>
    </location>
</feature>
<evidence type="ECO:0000313" key="3">
    <source>
        <dbReference type="Proteomes" id="UP000184114"/>
    </source>
</evidence>
<reference evidence="3" key="1">
    <citation type="submission" date="2016-11" db="EMBL/GenBank/DDBJ databases">
        <authorList>
            <person name="Varghese N."/>
            <person name="Submissions S."/>
        </authorList>
    </citation>
    <scope>NUCLEOTIDE SEQUENCE [LARGE SCALE GENOMIC DNA]</scope>
    <source>
        <strain evidence="3">DSM 18095</strain>
    </source>
</reference>
<organism evidence="2 3">
    <name type="scientific">Tissierella praeacuta DSM 18095</name>
    <dbReference type="NCBI Taxonomy" id="1123404"/>
    <lineage>
        <taxon>Bacteria</taxon>
        <taxon>Bacillati</taxon>
        <taxon>Bacillota</taxon>
        <taxon>Tissierellia</taxon>
        <taxon>Tissierellales</taxon>
        <taxon>Tissierellaceae</taxon>
        <taxon>Tissierella</taxon>
    </lineage>
</organism>
<keyword evidence="3" id="KW-1185">Reference proteome</keyword>
<dbReference type="InterPro" id="IPR000257">
    <property type="entry name" value="Uroporphyrinogen_deCOase"/>
</dbReference>
<dbReference type="PANTHER" id="PTHR47099">
    <property type="entry name" value="METHYLCOBAMIDE:COM METHYLTRANSFERASE MTBA"/>
    <property type="match status" value="1"/>
</dbReference>
<name>A0A1M4V705_9FIRM</name>
<dbReference type="GO" id="GO:0004853">
    <property type="term" value="F:uroporphyrinogen decarboxylase activity"/>
    <property type="evidence" value="ECO:0007669"/>
    <property type="project" value="InterPro"/>
</dbReference>
<dbReference type="SUPFAM" id="SSF51726">
    <property type="entry name" value="UROD/MetE-like"/>
    <property type="match status" value="1"/>
</dbReference>
<accession>A0A1M4V705</accession>
<dbReference type="STRING" id="1123404.SAMN02745784_01380"/>
<dbReference type="InterPro" id="IPR052024">
    <property type="entry name" value="Methanogen_methyltrans"/>
</dbReference>
<dbReference type="RefSeq" id="WP_072974649.1">
    <property type="nucleotide sequence ID" value="NZ_FQTY01000004.1"/>
</dbReference>
<protein>
    <submittedName>
        <fullName evidence="2">Uroporphyrinogen decarboxylase</fullName>
    </submittedName>
</protein>
<dbReference type="AlphaFoldDB" id="A0A1M4V705"/>
<evidence type="ECO:0000313" key="2">
    <source>
        <dbReference type="EMBL" id="SHE64702.1"/>
    </source>
</evidence>
<sequence length="345" mass="39503">MNREQRIMAALRNQEVDRVPVSAWMHFSEVDQDPISLAQTQVAFNEEYDFDFIKLMPFGTYSIQDWGAQLKIYCHKYHEPIIIAPGIKEVSDYSKLEVLPAYYGTWGKQLQLSQQISKIIPKHTPYVQTIFSPISTLKKLAGDRLFKDIKENPAEVHKALEVITATTINFVKENINAGVSGFFLATQNANYDLMNDEEFKEFGMKYDLELIKSYADQTYFNIIHIHGDNIMFDTIAENYPVNCINWHDRHTFPSLSEARKKTDKCFLGGIQEVPYFVDGVLNYDSIMARSTKEQILEHAKEAIEEIDGKGFILGPGCVVDPKTAKENLKALRESVEVLRKSVNLD</sequence>
<dbReference type="GeneID" id="90995741"/>
<proteinExistence type="predicted"/>